<dbReference type="EC" id="1.14.11.55" evidence="10"/>
<evidence type="ECO:0000256" key="6">
    <source>
        <dbReference type="ARBA" id="ARBA00022964"/>
    </source>
</evidence>
<comment type="similarity">
    <text evidence="3">Belongs to the PhyH family. EctD subfamily.</text>
</comment>
<protein>
    <recommendedName>
        <fullName evidence="10">Ectoine hydroxylase</fullName>
        <ecNumber evidence="10">1.14.11.55</ecNumber>
    </recommendedName>
</protein>
<evidence type="ECO:0000256" key="4">
    <source>
        <dbReference type="ARBA" id="ARBA00011738"/>
    </source>
</evidence>
<evidence type="ECO:0000256" key="5">
    <source>
        <dbReference type="ARBA" id="ARBA00022723"/>
    </source>
</evidence>
<feature type="region of interest" description="Disordered" evidence="11">
    <location>
        <begin position="299"/>
        <end position="322"/>
    </location>
</feature>
<evidence type="ECO:0000256" key="2">
    <source>
        <dbReference type="ARBA" id="ARBA00004063"/>
    </source>
</evidence>
<comment type="catalytic activity">
    <reaction evidence="9">
        <text>L-ectoine + 2-oxoglutarate + O2 = 5-hydroxyectoine + succinate + CO2</text>
        <dbReference type="Rhea" id="RHEA:45740"/>
        <dbReference type="ChEBI" id="CHEBI:15379"/>
        <dbReference type="ChEBI" id="CHEBI:16526"/>
        <dbReference type="ChEBI" id="CHEBI:16810"/>
        <dbReference type="ChEBI" id="CHEBI:30031"/>
        <dbReference type="ChEBI" id="CHEBI:58515"/>
        <dbReference type="ChEBI" id="CHEBI:85413"/>
        <dbReference type="EC" id="1.14.11.55"/>
    </reaction>
</comment>
<reference evidence="12 13" key="1">
    <citation type="submission" date="2016-06" db="EMBL/GenBank/DDBJ databases">
        <title>Complete genome sequence of a saline-alkali tolerant type strain Dietzia timorensis ID05-A0528T.</title>
        <authorList>
            <person name="Wu X."/>
        </authorList>
    </citation>
    <scope>NUCLEOTIDE SEQUENCE [LARGE SCALE GENOMIC DNA]</scope>
    <source>
        <strain evidence="12 13">ID05-A0528</strain>
    </source>
</reference>
<feature type="region of interest" description="Disordered" evidence="11">
    <location>
        <begin position="1"/>
        <end position="27"/>
    </location>
</feature>
<dbReference type="InterPro" id="IPR012774">
    <property type="entry name" value="EctD"/>
</dbReference>
<keyword evidence="13" id="KW-1185">Reference proteome</keyword>
<keyword evidence="5" id="KW-0479">Metal-binding</keyword>
<evidence type="ECO:0000256" key="1">
    <source>
        <dbReference type="ARBA" id="ARBA00001954"/>
    </source>
</evidence>
<comment type="subunit">
    <text evidence="4">Homodimer.</text>
</comment>
<accession>A0A173LML3</accession>
<sequence>MQTHDSPDRGSDNSHLQVNDSRIDFYPTRSSAKRDHLGRMAWKERSVPTVWADEDSRFSPPTGFDVSGHSKRGYTIQPGLLTPAEVQKYWSELNRLIARSSDTDDPRVIREPGSGDVRSIFDVHKTSADIAALAVDPRVLETARFLLGSEVYLHQSRINFMPGFAGSGFYWHSDFETWHAEDGLPSPRAVSLSIALTDNYAFNGGLMVVPGSHRYFIPGQGNTPDNNVETSLVRQEVGTPAQDDVTELTAELGIDQFTGAAGAGLWFDSNIMHGSGNNITPYPRSNIFLVFNSVANAPQEPFESTSRRPEHIAATEVDPLRR</sequence>
<dbReference type="SUPFAM" id="SSF51197">
    <property type="entry name" value="Clavaminate synthase-like"/>
    <property type="match status" value="1"/>
</dbReference>
<dbReference type="AlphaFoldDB" id="A0A173LML3"/>
<dbReference type="RefSeq" id="WP_197487634.1">
    <property type="nucleotide sequence ID" value="NZ_CP015961.1"/>
</dbReference>
<evidence type="ECO:0000256" key="9">
    <source>
        <dbReference type="ARBA" id="ARBA00049228"/>
    </source>
</evidence>
<evidence type="ECO:0000313" key="12">
    <source>
        <dbReference type="EMBL" id="ANI92914.1"/>
    </source>
</evidence>
<dbReference type="NCBIfam" id="TIGR02408">
    <property type="entry name" value="ectoine_ThpD"/>
    <property type="match status" value="1"/>
</dbReference>
<dbReference type="GO" id="GO:0005506">
    <property type="term" value="F:iron ion binding"/>
    <property type="evidence" value="ECO:0007669"/>
    <property type="project" value="UniProtKB-ARBA"/>
</dbReference>
<evidence type="ECO:0000256" key="8">
    <source>
        <dbReference type="ARBA" id="ARBA00023004"/>
    </source>
</evidence>
<gene>
    <name evidence="12" type="ORF">BJL86_2147</name>
</gene>
<feature type="compositionally biased region" description="Basic and acidic residues" evidence="11">
    <location>
        <begin position="305"/>
        <end position="322"/>
    </location>
</feature>
<feature type="compositionally biased region" description="Basic and acidic residues" evidence="11">
    <location>
        <begin position="1"/>
        <end position="12"/>
    </location>
</feature>
<keyword evidence="6" id="KW-0223">Dioxygenase</keyword>
<comment type="cofactor">
    <cofactor evidence="1">
        <name>Fe(2+)</name>
        <dbReference type="ChEBI" id="CHEBI:29033"/>
    </cofactor>
</comment>
<evidence type="ECO:0000256" key="10">
    <source>
        <dbReference type="NCBIfam" id="TIGR02408"/>
    </source>
</evidence>
<dbReference type="GO" id="GO:0016706">
    <property type="term" value="F:2-oxoglutarate-dependent dioxygenase activity"/>
    <property type="evidence" value="ECO:0007669"/>
    <property type="project" value="InterPro"/>
</dbReference>
<keyword evidence="7" id="KW-0560">Oxidoreductase</keyword>
<dbReference type="EMBL" id="CP015961">
    <property type="protein sequence ID" value="ANI92914.1"/>
    <property type="molecule type" value="Genomic_DNA"/>
</dbReference>
<evidence type="ECO:0000313" key="13">
    <source>
        <dbReference type="Proteomes" id="UP000186104"/>
    </source>
</evidence>
<name>A0A173LML3_9ACTN</name>
<comment type="function">
    <text evidence="2">Involved in the biosynthesis of 5-hydroxyectoine, called compatible solute, which helps organisms to survive extreme osmotic stress by acting as a highly soluble organic osmolyte. Catalyzes the 2-oxoglutarate-dependent selective hydroxylation of L-ectoine to yield (4S,5S)-5-hydroxyectoine.</text>
</comment>
<dbReference type="Pfam" id="PF05721">
    <property type="entry name" value="PhyH"/>
    <property type="match status" value="1"/>
</dbReference>
<dbReference type="PANTHER" id="PTHR20883:SF48">
    <property type="entry name" value="ECTOINE DIOXYGENASE"/>
    <property type="match status" value="1"/>
</dbReference>
<evidence type="ECO:0000256" key="3">
    <source>
        <dbReference type="ARBA" id="ARBA00007851"/>
    </source>
</evidence>
<organism evidence="12 13">
    <name type="scientific">Dietzia timorensis</name>
    <dbReference type="NCBI Taxonomy" id="499555"/>
    <lineage>
        <taxon>Bacteria</taxon>
        <taxon>Bacillati</taxon>
        <taxon>Actinomycetota</taxon>
        <taxon>Actinomycetes</taxon>
        <taxon>Mycobacteriales</taxon>
        <taxon>Dietziaceae</taxon>
        <taxon>Dietzia</taxon>
    </lineage>
</organism>
<evidence type="ECO:0000256" key="7">
    <source>
        <dbReference type="ARBA" id="ARBA00023002"/>
    </source>
</evidence>
<proteinExistence type="inferred from homology"/>
<evidence type="ECO:0000256" key="11">
    <source>
        <dbReference type="SAM" id="MobiDB-lite"/>
    </source>
</evidence>
<dbReference type="KEGG" id="dtm:BJL86_2147"/>
<dbReference type="STRING" id="499555.BJL86_2147"/>
<dbReference type="InterPro" id="IPR008775">
    <property type="entry name" value="Phytyl_CoA_dOase-like"/>
</dbReference>
<dbReference type="Gene3D" id="2.60.120.620">
    <property type="entry name" value="q2cbj1_9rhob like domain"/>
    <property type="match status" value="1"/>
</dbReference>
<keyword evidence="8" id="KW-0408">Iron</keyword>
<dbReference type="PANTHER" id="PTHR20883">
    <property type="entry name" value="PHYTANOYL-COA DIOXYGENASE DOMAIN CONTAINING 1"/>
    <property type="match status" value="1"/>
</dbReference>
<dbReference type="Proteomes" id="UP000186104">
    <property type="component" value="Chromosome"/>
</dbReference>